<sequence length="75" mass="8244">MEEIAAGGRFPGARLQPLPSLCSVQGLQLVLFPQESQGTSNFRATALHEASEAMQEHIFALRRLSLFLLSMIRSS</sequence>
<accession>A0A1B1RZF4</accession>
<dbReference type="AlphaFoldDB" id="A0A1B1RZF4"/>
<protein>
    <submittedName>
        <fullName evidence="1">Uncharacterized protein</fullName>
    </submittedName>
</protein>
<proteinExistence type="predicted"/>
<dbReference type="KEGG" id="pll:I858_004655"/>
<gene>
    <name evidence="1" type="ORF">I858_004655</name>
</gene>
<name>A0A1B1RZF4_9BACL</name>
<dbReference type="EMBL" id="CP016540">
    <property type="protein sequence ID" value="ANU26323.1"/>
    <property type="molecule type" value="Genomic_DNA"/>
</dbReference>
<evidence type="ECO:0000313" key="2">
    <source>
        <dbReference type="Proteomes" id="UP000053354"/>
    </source>
</evidence>
<dbReference type="Proteomes" id="UP000053354">
    <property type="component" value="Chromosome"/>
</dbReference>
<evidence type="ECO:0000313" key="1">
    <source>
        <dbReference type="EMBL" id="ANU26323.1"/>
    </source>
</evidence>
<organism evidence="1 2">
    <name type="scientific">Planococcus versutus</name>
    <dbReference type="NCBI Taxonomy" id="1302659"/>
    <lineage>
        <taxon>Bacteria</taxon>
        <taxon>Bacillati</taxon>
        <taxon>Bacillota</taxon>
        <taxon>Bacilli</taxon>
        <taxon>Bacillales</taxon>
        <taxon>Caryophanaceae</taxon>
        <taxon>Planococcus</taxon>
    </lineage>
</organism>
<reference evidence="1" key="1">
    <citation type="submission" date="2016-10" db="EMBL/GenBank/DDBJ databases">
        <authorList>
            <person name="See-Too W.S."/>
        </authorList>
    </citation>
    <scope>NUCLEOTIDE SEQUENCE</scope>
    <source>
        <strain evidence="1">L10.15</strain>
    </source>
</reference>
<keyword evidence="2" id="KW-1185">Reference proteome</keyword>
<dbReference type="STRING" id="1302659.I858_004655"/>